<gene>
    <name evidence="1" type="ORF">CUN48_13690</name>
</gene>
<feature type="non-terminal residue" evidence="1">
    <location>
        <position position="144"/>
    </location>
</feature>
<evidence type="ECO:0000313" key="2">
    <source>
        <dbReference type="Proteomes" id="UP000230790"/>
    </source>
</evidence>
<proteinExistence type="predicted"/>
<evidence type="ECO:0000313" key="1">
    <source>
        <dbReference type="EMBL" id="PJF46460.1"/>
    </source>
</evidence>
<dbReference type="AlphaFoldDB" id="A0A2M8Q9M5"/>
<organism evidence="1 2">
    <name type="scientific">Candidatus Thermofonsia Clade 3 bacterium</name>
    <dbReference type="NCBI Taxonomy" id="2364212"/>
    <lineage>
        <taxon>Bacteria</taxon>
        <taxon>Bacillati</taxon>
        <taxon>Chloroflexota</taxon>
        <taxon>Candidatus Thermofontia</taxon>
        <taxon>Candidatus Thermofonsia Clade 3</taxon>
    </lineage>
</organism>
<sequence length="144" mass="16434">MVRAPETQRQLEELRRVLLKPEALVDRISPVIADILAEQINQSRDEIARAIAPAIGEAIRHQVYQAREDIVDALYPVVGQMITRAVAEAVRNLAQSIDERVRQSTSVMLSPRYWQARVQGVSHGEYALREVLPFTIHELFLIQR</sequence>
<dbReference type="EMBL" id="PGTN01000194">
    <property type="protein sequence ID" value="PJF46460.1"/>
    <property type="molecule type" value="Genomic_DNA"/>
</dbReference>
<accession>A0A2M8Q9M5</accession>
<name>A0A2M8Q9M5_9CHLR</name>
<protein>
    <submittedName>
        <fullName evidence="1">Uncharacterized protein</fullName>
    </submittedName>
</protein>
<dbReference type="Proteomes" id="UP000230790">
    <property type="component" value="Unassembled WGS sequence"/>
</dbReference>
<reference evidence="1 2" key="1">
    <citation type="submission" date="2017-11" db="EMBL/GenBank/DDBJ databases">
        <title>Evolution of Phototrophy in the Chloroflexi Phylum Driven by Horizontal Gene Transfer.</title>
        <authorList>
            <person name="Ward L.M."/>
            <person name="Hemp J."/>
            <person name="Shih P.M."/>
            <person name="Mcglynn S.E."/>
            <person name="Fischer W."/>
        </authorList>
    </citation>
    <scope>NUCLEOTIDE SEQUENCE [LARGE SCALE GENOMIC DNA]</scope>
    <source>
        <strain evidence="1">JP3_7</strain>
    </source>
</reference>
<comment type="caution">
    <text evidence="1">The sequence shown here is derived from an EMBL/GenBank/DDBJ whole genome shotgun (WGS) entry which is preliminary data.</text>
</comment>